<sequence length="85" mass="9672">MVGIGYVLLWIVLIILPIYSAWKKRWLVSAVYAAGCLIFLYSVLQHRDGWEDLADIATLIVVVIPVYLIASIIWLIGTGKKRSRR</sequence>
<keyword evidence="3" id="KW-1185">Reference proteome</keyword>
<feature type="transmembrane region" description="Helical" evidence="1">
    <location>
        <begin position="6"/>
        <end position="22"/>
    </location>
</feature>
<accession>A0A3G3JXB8</accession>
<evidence type="ECO:0000313" key="2">
    <source>
        <dbReference type="EMBL" id="AYQ72501.1"/>
    </source>
</evidence>
<name>A0A3G3JXB8_9BACL</name>
<dbReference type="EMBL" id="CP033433">
    <property type="protein sequence ID" value="AYQ72501.1"/>
    <property type="molecule type" value="Genomic_DNA"/>
</dbReference>
<reference evidence="2 3" key="1">
    <citation type="submission" date="2018-10" db="EMBL/GenBank/DDBJ databases">
        <title>Genome Sequence of Cohnella sp.</title>
        <authorList>
            <person name="Srinivasan S."/>
            <person name="Kim M.K."/>
        </authorList>
    </citation>
    <scope>NUCLEOTIDE SEQUENCE [LARGE SCALE GENOMIC DNA]</scope>
    <source>
        <strain evidence="2 3">18JY8-7</strain>
    </source>
</reference>
<feature type="transmembrane region" description="Helical" evidence="1">
    <location>
        <begin position="56"/>
        <end position="76"/>
    </location>
</feature>
<gene>
    <name evidence="2" type="ORF">EAV92_07930</name>
</gene>
<dbReference type="AlphaFoldDB" id="A0A3G3JXB8"/>
<keyword evidence="1" id="KW-0472">Membrane</keyword>
<organism evidence="2 3">
    <name type="scientific">Cohnella candidum</name>
    <dbReference type="NCBI Taxonomy" id="2674991"/>
    <lineage>
        <taxon>Bacteria</taxon>
        <taxon>Bacillati</taxon>
        <taxon>Bacillota</taxon>
        <taxon>Bacilli</taxon>
        <taxon>Bacillales</taxon>
        <taxon>Paenibacillaceae</taxon>
        <taxon>Cohnella</taxon>
    </lineage>
</organism>
<protein>
    <submittedName>
        <fullName evidence="2">Uncharacterized protein</fullName>
    </submittedName>
</protein>
<feature type="transmembrane region" description="Helical" evidence="1">
    <location>
        <begin position="27"/>
        <end position="44"/>
    </location>
</feature>
<evidence type="ECO:0000313" key="3">
    <source>
        <dbReference type="Proteomes" id="UP000269097"/>
    </source>
</evidence>
<proteinExistence type="predicted"/>
<evidence type="ECO:0000256" key="1">
    <source>
        <dbReference type="SAM" id="Phobius"/>
    </source>
</evidence>
<keyword evidence="1" id="KW-0812">Transmembrane</keyword>
<keyword evidence="1" id="KW-1133">Transmembrane helix</keyword>
<dbReference type="KEGG" id="coh:EAV92_07930"/>
<dbReference type="Proteomes" id="UP000269097">
    <property type="component" value="Chromosome"/>
</dbReference>
<dbReference type="RefSeq" id="WP_123040561.1">
    <property type="nucleotide sequence ID" value="NZ_CP033433.1"/>
</dbReference>